<dbReference type="GO" id="GO:0004712">
    <property type="term" value="F:protein serine/threonine/tyrosine kinase activity"/>
    <property type="evidence" value="ECO:0007669"/>
    <property type="project" value="UniProtKB-EC"/>
</dbReference>
<proteinExistence type="inferred from homology"/>
<dbReference type="SUPFAM" id="SSF56112">
    <property type="entry name" value="Protein kinase-like (PK-like)"/>
    <property type="match status" value="1"/>
</dbReference>
<evidence type="ECO:0000256" key="9">
    <source>
        <dbReference type="ARBA" id="ARBA00049308"/>
    </source>
</evidence>
<organism evidence="14 15">
    <name type="scientific">Blepharisma stoltei</name>
    <dbReference type="NCBI Taxonomy" id="1481888"/>
    <lineage>
        <taxon>Eukaryota</taxon>
        <taxon>Sar</taxon>
        <taxon>Alveolata</taxon>
        <taxon>Ciliophora</taxon>
        <taxon>Postciliodesmatophora</taxon>
        <taxon>Heterotrichea</taxon>
        <taxon>Heterotrichida</taxon>
        <taxon>Blepharismidae</taxon>
        <taxon>Blepharisma</taxon>
    </lineage>
</organism>
<dbReference type="GO" id="GO:0005856">
    <property type="term" value="C:cytoskeleton"/>
    <property type="evidence" value="ECO:0007669"/>
    <property type="project" value="TreeGrafter"/>
</dbReference>
<dbReference type="InterPro" id="IPR050494">
    <property type="entry name" value="Ser_Thr_dual-spec_kinase"/>
</dbReference>
<keyword evidence="3" id="KW-0723">Serine/threonine-protein kinase</keyword>
<dbReference type="AlphaFoldDB" id="A0AAU9JUR2"/>
<dbReference type="PANTHER" id="PTHR24058:SF22">
    <property type="entry name" value="DUAL SPECIFICITY TYROSINE-PHOSPHORYLATION-REGULATED KINASE 4"/>
    <property type="match status" value="1"/>
</dbReference>
<evidence type="ECO:0000256" key="3">
    <source>
        <dbReference type="ARBA" id="ARBA00022527"/>
    </source>
</evidence>
<dbReference type="EMBL" id="CAJZBQ010000036">
    <property type="protein sequence ID" value="CAG9324629.1"/>
    <property type="molecule type" value="Genomic_DNA"/>
</dbReference>
<evidence type="ECO:0000256" key="11">
    <source>
        <dbReference type="PROSITE-ProRule" id="PRU10141"/>
    </source>
</evidence>
<evidence type="ECO:0000259" key="13">
    <source>
        <dbReference type="PROSITE" id="PS50011"/>
    </source>
</evidence>
<evidence type="ECO:0000256" key="5">
    <source>
        <dbReference type="ARBA" id="ARBA00022741"/>
    </source>
</evidence>
<dbReference type="PROSITE" id="PS50011">
    <property type="entry name" value="PROTEIN_KINASE_DOM"/>
    <property type="match status" value="1"/>
</dbReference>
<evidence type="ECO:0000313" key="14">
    <source>
        <dbReference type="EMBL" id="CAG9324629.1"/>
    </source>
</evidence>
<keyword evidence="5 11" id="KW-0547">Nucleotide-binding</keyword>
<evidence type="ECO:0000256" key="8">
    <source>
        <dbReference type="ARBA" id="ARBA00049003"/>
    </source>
</evidence>
<keyword evidence="7 11" id="KW-0067">ATP-binding</keyword>
<keyword evidence="4" id="KW-0808">Transferase</keyword>
<evidence type="ECO:0000256" key="12">
    <source>
        <dbReference type="SAM" id="MobiDB-lite"/>
    </source>
</evidence>
<gene>
    <name evidence="14" type="ORF">BSTOLATCC_MIC36415</name>
</gene>
<comment type="caution">
    <text evidence="14">The sequence shown here is derived from an EMBL/GenBank/DDBJ whole genome shotgun (WGS) entry which is preliminary data.</text>
</comment>
<name>A0AAU9JUR2_9CILI</name>
<evidence type="ECO:0000256" key="6">
    <source>
        <dbReference type="ARBA" id="ARBA00022777"/>
    </source>
</evidence>
<dbReference type="PROSITE" id="PS00108">
    <property type="entry name" value="PROTEIN_KINASE_ST"/>
    <property type="match status" value="1"/>
</dbReference>
<evidence type="ECO:0000256" key="4">
    <source>
        <dbReference type="ARBA" id="ARBA00022679"/>
    </source>
</evidence>
<comment type="similarity">
    <text evidence="1">Belongs to the protein kinase superfamily. CMGC Ser/Thr protein kinase family. MNB/DYRK subfamily.</text>
</comment>
<evidence type="ECO:0000256" key="7">
    <source>
        <dbReference type="ARBA" id="ARBA00022840"/>
    </source>
</evidence>
<dbReference type="GO" id="GO:0004674">
    <property type="term" value="F:protein serine/threonine kinase activity"/>
    <property type="evidence" value="ECO:0007669"/>
    <property type="project" value="UniProtKB-KW"/>
</dbReference>
<dbReference type="InterPro" id="IPR000719">
    <property type="entry name" value="Prot_kinase_dom"/>
</dbReference>
<dbReference type="InterPro" id="IPR011009">
    <property type="entry name" value="Kinase-like_dom_sf"/>
</dbReference>
<sequence>MSKAKLLPAPRRSFGITLNEAEDQNPIPLRRRANQSSANLCTIFETPSERMWGIKINGKSDNFSALDYTRSTLPTSTTTTEESPIPDNEAIWLKLPITPKARFGIRLKSPSKPMSTRASSHSPTRSLQFRFDAEKPKNSLFPMGKDTAISLYQQILTENERAEIKKYELIYYLNTENQKRMESYTDEKGCYKAEKGEHIAYRYEIHEILGEGTFGLVVKCFDHKECEYAAIKIYKKPYAFRKIGEIEKSILKDLGKDDIDDSKCILKSKESFLFRGHLCISMELMSLNLYEFLKKNDFRGIDMNLIRRIAVQLLIGIKYVHSKGYIHCDIKPENIVLRSENKSSIKIIDFGSSSREGGNLCTYLQSRFYRAPEILLGNRYNHQIDIWSLGCVLAELCLGIPLFPGENQYECFVRIMATLGTPPINLIEKAYAKSDYFDQNNLPIIKENSNRETFIPGSRPLAEIFEGCDYKFITFLERCLTWDPKNRITAEEGLLHDWIKGDANKRSLLISRRATSGVDIRRNKQKL</sequence>
<dbReference type="SMART" id="SM00220">
    <property type="entry name" value="S_TKc"/>
    <property type="match status" value="1"/>
</dbReference>
<feature type="region of interest" description="Disordered" evidence="12">
    <location>
        <begin position="107"/>
        <end position="127"/>
    </location>
</feature>
<dbReference type="GO" id="GO:0005524">
    <property type="term" value="F:ATP binding"/>
    <property type="evidence" value="ECO:0007669"/>
    <property type="project" value="UniProtKB-UniRule"/>
</dbReference>
<dbReference type="Pfam" id="PF00069">
    <property type="entry name" value="Pkinase"/>
    <property type="match status" value="1"/>
</dbReference>
<dbReference type="InterPro" id="IPR017441">
    <property type="entry name" value="Protein_kinase_ATP_BS"/>
</dbReference>
<feature type="domain" description="Protein kinase" evidence="13">
    <location>
        <begin position="203"/>
        <end position="499"/>
    </location>
</feature>
<dbReference type="PROSITE" id="PS00107">
    <property type="entry name" value="PROTEIN_KINASE_ATP"/>
    <property type="match status" value="1"/>
</dbReference>
<dbReference type="FunFam" id="1.10.510.10:FF:000624">
    <property type="entry name" value="Mitogen-activated protein kinase"/>
    <property type="match status" value="1"/>
</dbReference>
<dbReference type="Gene3D" id="3.30.200.20">
    <property type="entry name" value="Phosphorylase Kinase, domain 1"/>
    <property type="match status" value="1"/>
</dbReference>
<reference evidence="14" key="1">
    <citation type="submission" date="2021-09" db="EMBL/GenBank/DDBJ databases">
        <authorList>
            <consortium name="AG Swart"/>
            <person name="Singh M."/>
            <person name="Singh A."/>
            <person name="Seah K."/>
            <person name="Emmerich C."/>
        </authorList>
    </citation>
    <scope>NUCLEOTIDE SEQUENCE</scope>
    <source>
        <strain evidence="14">ATCC30299</strain>
    </source>
</reference>
<evidence type="ECO:0000256" key="1">
    <source>
        <dbReference type="ARBA" id="ARBA00008867"/>
    </source>
</evidence>
<comment type="catalytic activity">
    <reaction evidence="10">
        <text>L-tyrosyl-[protein] + ATP = O-phospho-L-tyrosyl-[protein] + ADP + H(+)</text>
        <dbReference type="Rhea" id="RHEA:10596"/>
        <dbReference type="Rhea" id="RHEA-COMP:10136"/>
        <dbReference type="Rhea" id="RHEA-COMP:20101"/>
        <dbReference type="ChEBI" id="CHEBI:15378"/>
        <dbReference type="ChEBI" id="CHEBI:30616"/>
        <dbReference type="ChEBI" id="CHEBI:46858"/>
        <dbReference type="ChEBI" id="CHEBI:61978"/>
        <dbReference type="ChEBI" id="CHEBI:456216"/>
        <dbReference type="EC" id="2.7.12.1"/>
    </reaction>
</comment>
<comment type="catalytic activity">
    <reaction evidence="9">
        <text>L-threonyl-[protein] + ATP = O-phospho-L-threonyl-[protein] + ADP + H(+)</text>
        <dbReference type="Rhea" id="RHEA:46608"/>
        <dbReference type="Rhea" id="RHEA-COMP:11060"/>
        <dbReference type="Rhea" id="RHEA-COMP:11605"/>
        <dbReference type="ChEBI" id="CHEBI:15378"/>
        <dbReference type="ChEBI" id="CHEBI:30013"/>
        <dbReference type="ChEBI" id="CHEBI:30616"/>
        <dbReference type="ChEBI" id="CHEBI:61977"/>
        <dbReference type="ChEBI" id="CHEBI:456216"/>
        <dbReference type="EC" id="2.7.12.1"/>
    </reaction>
</comment>
<dbReference type="Gene3D" id="1.10.510.10">
    <property type="entry name" value="Transferase(Phosphotransferase) domain 1"/>
    <property type="match status" value="1"/>
</dbReference>
<keyword evidence="15" id="KW-1185">Reference proteome</keyword>
<accession>A0AAU9JUR2</accession>
<dbReference type="InterPro" id="IPR008271">
    <property type="entry name" value="Ser/Thr_kinase_AS"/>
</dbReference>
<protein>
    <recommendedName>
        <fullName evidence="2">dual-specificity kinase</fullName>
        <ecNumber evidence="2">2.7.12.1</ecNumber>
    </recommendedName>
</protein>
<evidence type="ECO:0000256" key="10">
    <source>
        <dbReference type="ARBA" id="ARBA00051680"/>
    </source>
</evidence>
<dbReference type="InterPro" id="IPR042521">
    <property type="entry name" value="DYRK"/>
</dbReference>
<dbReference type="PANTHER" id="PTHR24058">
    <property type="entry name" value="DUAL SPECIFICITY PROTEIN KINASE"/>
    <property type="match status" value="1"/>
</dbReference>
<feature type="binding site" evidence="11">
    <location>
        <position position="232"/>
    </location>
    <ligand>
        <name>ATP</name>
        <dbReference type="ChEBI" id="CHEBI:30616"/>
    </ligand>
</feature>
<keyword evidence="6" id="KW-0418">Kinase</keyword>
<dbReference type="Gene3D" id="3.30.10.30">
    <property type="entry name" value="DYRK"/>
    <property type="match status" value="1"/>
</dbReference>
<dbReference type="Proteomes" id="UP001162131">
    <property type="component" value="Unassembled WGS sequence"/>
</dbReference>
<evidence type="ECO:0000256" key="2">
    <source>
        <dbReference type="ARBA" id="ARBA00013203"/>
    </source>
</evidence>
<comment type="catalytic activity">
    <reaction evidence="8">
        <text>L-seryl-[protein] + ATP = O-phospho-L-seryl-[protein] + ADP + H(+)</text>
        <dbReference type="Rhea" id="RHEA:17989"/>
        <dbReference type="Rhea" id="RHEA-COMP:9863"/>
        <dbReference type="Rhea" id="RHEA-COMP:11604"/>
        <dbReference type="ChEBI" id="CHEBI:15378"/>
        <dbReference type="ChEBI" id="CHEBI:29999"/>
        <dbReference type="ChEBI" id="CHEBI:30616"/>
        <dbReference type="ChEBI" id="CHEBI:83421"/>
        <dbReference type="ChEBI" id="CHEBI:456216"/>
        <dbReference type="EC" id="2.7.12.1"/>
    </reaction>
</comment>
<dbReference type="GO" id="GO:0005737">
    <property type="term" value="C:cytoplasm"/>
    <property type="evidence" value="ECO:0007669"/>
    <property type="project" value="TreeGrafter"/>
</dbReference>
<feature type="compositionally biased region" description="Polar residues" evidence="12">
    <location>
        <begin position="112"/>
        <end position="127"/>
    </location>
</feature>
<dbReference type="EC" id="2.7.12.1" evidence="2"/>
<evidence type="ECO:0000313" key="15">
    <source>
        <dbReference type="Proteomes" id="UP001162131"/>
    </source>
</evidence>